<evidence type="ECO:0000313" key="1">
    <source>
        <dbReference type="EMBL" id="OJT15159.1"/>
    </source>
</evidence>
<sequence length="66" mass="7756">MRPQLTESYAERKAWTDWTKTGANGRESSMMIRRANRDREIRAVDIDIQMQERTRAAKQGAGEWGW</sequence>
<accession>A0A1M2W5L9</accession>
<dbReference type="AlphaFoldDB" id="A0A1M2W5L9"/>
<dbReference type="EMBL" id="MNAD01000193">
    <property type="protein sequence ID" value="OJT15159.1"/>
    <property type="molecule type" value="Genomic_DNA"/>
</dbReference>
<name>A0A1M2W5L9_TRAPU</name>
<keyword evidence="2" id="KW-1185">Reference proteome</keyword>
<evidence type="ECO:0000313" key="2">
    <source>
        <dbReference type="Proteomes" id="UP000184267"/>
    </source>
</evidence>
<comment type="caution">
    <text evidence="1">The sequence shown here is derived from an EMBL/GenBank/DDBJ whole genome shotgun (WGS) entry which is preliminary data.</text>
</comment>
<protein>
    <submittedName>
        <fullName evidence="1">Uncharacterized protein</fullName>
    </submittedName>
</protein>
<proteinExistence type="predicted"/>
<organism evidence="1 2">
    <name type="scientific">Trametes pubescens</name>
    <name type="common">White-rot fungus</name>
    <dbReference type="NCBI Taxonomy" id="154538"/>
    <lineage>
        <taxon>Eukaryota</taxon>
        <taxon>Fungi</taxon>
        <taxon>Dikarya</taxon>
        <taxon>Basidiomycota</taxon>
        <taxon>Agaricomycotina</taxon>
        <taxon>Agaricomycetes</taxon>
        <taxon>Polyporales</taxon>
        <taxon>Polyporaceae</taxon>
        <taxon>Trametes</taxon>
    </lineage>
</organism>
<reference evidence="1 2" key="1">
    <citation type="submission" date="2016-10" db="EMBL/GenBank/DDBJ databases">
        <title>Genome sequence of the basidiomycete white-rot fungus Trametes pubescens.</title>
        <authorList>
            <person name="Makela M.R."/>
            <person name="Granchi Z."/>
            <person name="Peng M."/>
            <person name="De Vries R.P."/>
            <person name="Grigoriev I."/>
            <person name="Riley R."/>
            <person name="Hilden K."/>
        </authorList>
    </citation>
    <scope>NUCLEOTIDE SEQUENCE [LARGE SCALE GENOMIC DNA]</scope>
    <source>
        <strain evidence="1 2">FBCC735</strain>
    </source>
</reference>
<dbReference type="Proteomes" id="UP000184267">
    <property type="component" value="Unassembled WGS sequence"/>
</dbReference>
<gene>
    <name evidence="1" type="ORF">TRAPUB_8263</name>
</gene>